<dbReference type="Proteomes" id="UP000322073">
    <property type="component" value="Segment"/>
</dbReference>
<keyword evidence="2" id="KW-1185">Reference proteome</keyword>
<name>A0A5B9N3U3_9CAUD</name>
<dbReference type="EMBL" id="MK931445">
    <property type="protein sequence ID" value="QEG07308.1"/>
    <property type="molecule type" value="Genomic_DNA"/>
</dbReference>
<evidence type="ECO:0000313" key="1">
    <source>
        <dbReference type="EMBL" id="QEG07308.1"/>
    </source>
</evidence>
<proteinExistence type="predicted"/>
<evidence type="ECO:0000313" key="2">
    <source>
        <dbReference type="Proteomes" id="UP000322073"/>
    </source>
</evidence>
<protein>
    <submittedName>
        <fullName evidence="1">Uncharacterized protein</fullName>
    </submittedName>
</protein>
<accession>A0A5B9N3U3</accession>
<sequence>MIYHIYKTESDSTPVVFRVSESALDLELVCTFETDRSENLFEKSSNELIAHGIDVPKGSNISLE</sequence>
<gene>
    <name evidence="1" type="ORF">CPT_Shelby_047</name>
</gene>
<organism evidence="1 2">
    <name type="scientific">Klebsiella phage Shelby</name>
    <dbReference type="NCBI Taxonomy" id="2580405"/>
    <lineage>
        <taxon>Viruses</taxon>
        <taxon>Duplodnaviria</taxon>
        <taxon>Heunggongvirae</taxon>
        <taxon>Uroviricota</taxon>
        <taxon>Caudoviricetes</taxon>
        <taxon>Drexlerviridae</taxon>
        <taxon>Webervirus</taxon>
        <taxon>Webervirus shelby</taxon>
    </lineage>
</organism>
<reference evidence="2" key="1">
    <citation type="submission" date="2019-05" db="EMBL/GenBank/DDBJ databases">
        <title>Complete Genome Sequence of Carbapenemase-Producing Klebsiella pneumoniae Siphophage Shelby.</title>
        <authorList>
            <person name="Saldana R."/>
            <person name="Newkirk H."/>
            <person name="Liu M."/>
            <person name="Gill J.J."/>
            <person name="Ramsey J."/>
        </authorList>
    </citation>
    <scope>NUCLEOTIDE SEQUENCE [LARGE SCALE GENOMIC DNA]</scope>
</reference>